<dbReference type="AlphaFoldDB" id="A0A1Q9D4U2"/>
<dbReference type="GO" id="GO:0016281">
    <property type="term" value="C:eukaryotic translation initiation factor 4F complex"/>
    <property type="evidence" value="ECO:0007669"/>
    <property type="project" value="TreeGrafter"/>
</dbReference>
<evidence type="ECO:0000256" key="2">
    <source>
        <dbReference type="ARBA" id="ARBA00022540"/>
    </source>
</evidence>
<evidence type="ECO:0000256" key="3">
    <source>
        <dbReference type="ARBA" id="ARBA00022845"/>
    </source>
</evidence>
<evidence type="ECO:0000313" key="9">
    <source>
        <dbReference type="Proteomes" id="UP000186817"/>
    </source>
</evidence>
<dbReference type="SUPFAM" id="SSF55418">
    <property type="entry name" value="eIF4e-like"/>
    <property type="match status" value="1"/>
</dbReference>
<keyword evidence="4 6" id="KW-0694">RNA-binding</keyword>
<evidence type="ECO:0000313" key="8">
    <source>
        <dbReference type="EMBL" id="OLP90106.1"/>
    </source>
</evidence>
<dbReference type="Proteomes" id="UP000186817">
    <property type="component" value="Unassembled WGS sequence"/>
</dbReference>
<dbReference type="InterPro" id="IPR023398">
    <property type="entry name" value="TIF_eIF4e-like"/>
</dbReference>
<dbReference type="EMBL" id="LSRX01000728">
    <property type="protein sequence ID" value="OLP90106.1"/>
    <property type="molecule type" value="Genomic_DNA"/>
</dbReference>
<dbReference type="GO" id="GO:0000340">
    <property type="term" value="F:RNA 7-methylguanosine cap binding"/>
    <property type="evidence" value="ECO:0007669"/>
    <property type="project" value="TreeGrafter"/>
</dbReference>
<name>A0A1Q9D4U2_SYMMI</name>
<comment type="similarity">
    <text evidence="1 6">Belongs to the eukaryotic initiation factor 4E family.</text>
</comment>
<dbReference type="GO" id="GO:0006417">
    <property type="term" value="P:regulation of translation"/>
    <property type="evidence" value="ECO:0007669"/>
    <property type="project" value="UniProtKB-KW"/>
</dbReference>
<dbReference type="InterPro" id="IPR019770">
    <property type="entry name" value="TIF_eIF_4E_CS"/>
</dbReference>
<keyword evidence="9" id="KW-1185">Reference proteome</keyword>
<evidence type="ECO:0000256" key="7">
    <source>
        <dbReference type="SAM" id="MobiDB-lite"/>
    </source>
</evidence>
<feature type="region of interest" description="Disordered" evidence="7">
    <location>
        <begin position="1"/>
        <end position="32"/>
    </location>
</feature>
<evidence type="ECO:0000256" key="1">
    <source>
        <dbReference type="ARBA" id="ARBA00009860"/>
    </source>
</evidence>
<protein>
    <submittedName>
        <fullName evidence="8">Eukaryotic translation initiation factor 4E</fullName>
    </submittedName>
</protein>
<dbReference type="GO" id="GO:0003743">
    <property type="term" value="F:translation initiation factor activity"/>
    <property type="evidence" value="ECO:0007669"/>
    <property type="project" value="UniProtKB-KW"/>
</dbReference>
<evidence type="ECO:0000256" key="5">
    <source>
        <dbReference type="ARBA" id="ARBA00022917"/>
    </source>
</evidence>
<dbReference type="Gene3D" id="3.30.760.10">
    <property type="entry name" value="RNA Cap, Translation Initiation Factor Eif4e"/>
    <property type="match status" value="1"/>
</dbReference>
<evidence type="ECO:0000256" key="6">
    <source>
        <dbReference type="RuleBase" id="RU004374"/>
    </source>
</evidence>
<accession>A0A1Q9D4U2</accession>
<dbReference type="PANTHER" id="PTHR11960">
    <property type="entry name" value="EUKARYOTIC TRANSLATION INITIATION FACTOR 4E RELATED"/>
    <property type="match status" value="1"/>
</dbReference>
<gene>
    <name evidence="8" type="primary">eif4e</name>
    <name evidence="8" type="ORF">AK812_SmicGene28364</name>
</gene>
<comment type="caution">
    <text evidence="8">The sequence shown here is derived from an EMBL/GenBank/DDBJ whole genome shotgun (WGS) entry which is preliminary data.</text>
</comment>
<reference evidence="8 9" key="1">
    <citation type="submission" date="2016-02" db="EMBL/GenBank/DDBJ databases">
        <title>Genome analysis of coral dinoflagellate symbionts highlights evolutionary adaptations to a symbiotic lifestyle.</title>
        <authorList>
            <person name="Aranda M."/>
            <person name="Li Y."/>
            <person name="Liew Y.J."/>
            <person name="Baumgarten S."/>
            <person name="Simakov O."/>
            <person name="Wilson M."/>
            <person name="Piel J."/>
            <person name="Ashoor H."/>
            <person name="Bougouffa S."/>
            <person name="Bajic V.B."/>
            <person name="Ryu T."/>
            <person name="Ravasi T."/>
            <person name="Bayer T."/>
            <person name="Micklem G."/>
            <person name="Kim H."/>
            <person name="Bhak J."/>
            <person name="Lajeunesse T.C."/>
            <person name="Voolstra C.R."/>
        </authorList>
    </citation>
    <scope>NUCLEOTIDE SEQUENCE [LARGE SCALE GENOMIC DNA]</scope>
    <source>
        <strain evidence="8 9">CCMP2467</strain>
    </source>
</reference>
<sequence length="233" mass="26207">MATGLETEAQEPEQAPEEAPEAQEGPAAPPAPLKHELQHRWCLWLHQQGEKAHQSGQAWNESQRSVHSFKTAEDFWCMYHHAYPPSKMEHVDYSLFKEGITPAWEDAALKNGGRWVMKLEKVRAQTLDDLWLSVELALIGEAFLPKGGEVVAGAVVSIRSRISKIALWLTQAKDEKKVMALGRFYREVLAGTPGCQDYINRELTFEDFKKGGVTFLINKSNSQSDQQTAGIFQ</sequence>
<dbReference type="PANTHER" id="PTHR11960:SF8">
    <property type="entry name" value="EUKARYOTIC TRANSLATION INITIATION FACTOR 4E1-RELATED"/>
    <property type="match status" value="1"/>
</dbReference>
<dbReference type="Pfam" id="PF01652">
    <property type="entry name" value="IF4E"/>
    <property type="match status" value="1"/>
</dbReference>
<evidence type="ECO:0000256" key="4">
    <source>
        <dbReference type="ARBA" id="ARBA00022884"/>
    </source>
</evidence>
<dbReference type="InterPro" id="IPR001040">
    <property type="entry name" value="TIF_eIF_4E"/>
</dbReference>
<keyword evidence="2 6" id="KW-0396">Initiation factor</keyword>
<dbReference type="OMA" id="QTEFKMM"/>
<keyword evidence="3" id="KW-0810">Translation regulation</keyword>
<proteinExistence type="inferred from homology"/>
<dbReference type="PROSITE" id="PS00813">
    <property type="entry name" value="IF4E"/>
    <property type="match status" value="1"/>
</dbReference>
<organism evidence="8 9">
    <name type="scientific">Symbiodinium microadriaticum</name>
    <name type="common">Dinoflagellate</name>
    <name type="synonym">Zooxanthella microadriatica</name>
    <dbReference type="NCBI Taxonomy" id="2951"/>
    <lineage>
        <taxon>Eukaryota</taxon>
        <taxon>Sar</taxon>
        <taxon>Alveolata</taxon>
        <taxon>Dinophyceae</taxon>
        <taxon>Suessiales</taxon>
        <taxon>Symbiodiniaceae</taxon>
        <taxon>Symbiodinium</taxon>
    </lineage>
</organism>
<feature type="compositionally biased region" description="Acidic residues" evidence="7">
    <location>
        <begin position="8"/>
        <end position="21"/>
    </location>
</feature>
<keyword evidence="5 6" id="KW-0648">Protein biosynthesis</keyword>
<dbReference type="OrthoDB" id="590761at2759"/>